<evidence type="ECO:0000313" key="5">
    <source>
        <dbReference type="Proteomes" id="UP000319213"/>
    </source>
</evidence>
<protein>
    <submittedName>
        <fullName evidence="4">Nicotinamidase-related amidase</fullName>
    </submittedName>
</protein>
<dbReference type="PANTHER" id="PTHR43540:SF6">
    <property type="entry name" value="ISOCHORISMATASE-LIKE DOMAIN-CONTAINING PROTEIN"/>
    <property type="match status" value="1"/>
</dbReference>
<feature type="region of interest" description="Disordered" evidence="2">
    <location>
        <begin position="215"/>
        <end position="238"/>
    </location>
</feature>
<dbReference type="Gene3D" id="3.40.50.850">
    <property type="entry name" value="Isochorismatase-like"/>
    <property type="match status" value="1"/>
</dbReference>
<dbReference type="AlphaFoldDB" id="A0A543IYW7"/>
<gene>
    <name evidence="4" type="ORF">FHX40_2488</name>
</gene>
<dbReference type="EMBL" id="VFPQ01000001">
    <property type="protein sequence ID" value="TQM75770.1"/>
    <property type="molecule type" value="Genomic_DNA"/>
</dbReference>
<sequence length="238" mass="26729">MIYTEEWVTARAKEAYEHGRATFEVRAERSALLVIDMQDEFVRPEWSPFWVPAATRMAPRLRGLVERCRELGVPVIWTIFDDTHLGLDRPHALRYLPHGDTDWRRPAPAEVWEEMGYRDDEVLIRKPSYGAFYETPLDSILRNLGRDTVIVTGTLTNYCCGMTARQAYERGYLVVFGSDVTATDDESRHEHELAVLRKGFALVLTAEEIVERLTATGPAAPGGPESPATPGLPGRAGA</sequence>
<dbReference type="Pfam" id="PF00857">
    <property type="entry name" value="Isochorismatase"/>
    <property type="match status" value="1"/>
</dbReference>
<comment type="caution">
    <text evidence="4">The sequence shown here is derived from an EMBL/GenBank/DDBJ whole genome shotgun (WGS) entry which is preliminary data.</text>
</comment>
<keyword evidence="1" id="KW-0378">Hydrolase</keyword>
<reference evidence="4 5" key="1">
    <citation type="submission" date="2019-06" db="EMBL/GenBank/DDBJ databases">
        <title>Sequencing the genomes of 1000 actinobacteria strains.</title>
        <authorList>
            <person name="Klenk H.-P."/>
        </authorList>
    </citation>
    <scope>NUCLEOTIDE SEQUENCE [LARGE SCALE GENOMIC DNA]</scope>
    <source>
        <strain evidence="4 5">DSM 43186</strain>
    </source>
</reference>
<dbReference type="SUPFAM" id="SSF52499">
    <property type="entry name" value="Isochorismatase-like hydrolases"/>
    <property type="match status" value="1"/>
</dbReference>
<feature type="compositionally biased region" description="Low complexity" evidence="2">
    <location>
        <begin position="215"/>
        <end position="231"/>
    </location>
</feature>
<dbReference type="InterPro" id="IPR036380">
    <property type="entry name" value="Isochorismatase-like_sf"/>
</dbReference>
<dbReference type="PANTHER" id="PTHR43540">
    <property type="entry name" value="PEROXYUREIDOACRYLATE/UREIDOACRYLATE AMIDOHYDROLASE-RELATED"/>
    <property type="match status" value="1"/>
</dbReference>
<organism evidence="4 5">
    <name type="scientific">Thermopolyspora flexuosa</name>
    <dbReference type="NCBI Taxonomy" id="103836"/>
    <lineage>
        <taxon>Bacteria</taxon>
        <taxon>Bacillati</taxon>
        <taxon>Actinomycetota</taxon>
        <taxon>Actinomycetes</taxon>
        <taxon>Streptosporangiales</taxon>
        <taxon>Streptosporangiaceae</taxon>
        <taxon>Thermopolyspora</taxon>
    </lineage>
</organism>
<dbReference type="CDD" id="cd00431">
    <property type="entry name" value="cysteine_hydrolases"/>
    <property type="match status" value="1"/>
</dbReference>
<evidence type="ECO:0000259" key="3">
    <source>
        <dbReference type="Pfam" id="PF00857"/>
    </source>
</evidence>
<dbReference type="Proteomes" id="UP000319213">
    <property type="component" value="Unassembled WGS sequence"/>
</dbReference>
<keyword evidence="5" id="KW-1185">Reference proteome</keyword>
<dbReference type="InterPro" id="IPR050272">
    <property type="entry name" value="Isochorismatase-like_hydrls"/>
</dbReference>
<dbReference type="InterPro" id="IPR000868">
    <property type="entry name" value="Isochorismatase-like_dom"/>
</dbReference>
<feature type="domain" description="Isochorismatase-like" evidence="3">
    <location>
        <begin position="30"/>
        <end position="208"/>
    </location>
</feature>
<name>A0A543IYW7_9ACTN</name>
<dbReference type="GO" id="GO:0016787">
    <property type="term" value="F:hydrolase activity"/>
    <property type="evidence" value="ECO:0007669"/>
    <property type="project" value="UniProtKB-KW"/>
</dbReference>
<evidence type="ECO:0000313" key="4">
    <source>
        <dbReference type="EMBL" id="TQM75770.1"/>
    </source>
</evidence>
<dbReference type="RefSeq" id="WP_142259735.1">
    <property type="nucleotide sequence ID" value="NZ_BMPV01000001.1"/>
</dbReference>
<accession>A0A543IYW7</accession>
<evidence type="ECO:0000256" key="1">
    <source>
        <dbReference type="ARBA" id="ARBA00022801"/>
    </source>
</evidence>
<proteinExistence type="predicted"/>
<evidence type="ECO:0000256" key="2">
    <source>
        <dbReference type="SAM" id="MobiDB-lite"/>
    </source>
</evidence>
<dbReference type="OrthoDB" id="9814140at2"/>